<comment type="similarity">
    <text evidence="3">Belongs to the Tim44 family.</text>
</comment>
<keyword evidence="7" id="KW-0067">ATP-binding</keyword>
<dbReference type="Pfam" id="PF04280">
    <property type="entry name" value="Tim44"/>
    <property type="match status" value="1"/>
</dbReference>
<evidence type="ECO:0000256" key="8">
    <source>
        <dbReference type="ARBA" id="ARBA00022927"/>
    </source>
</evidence>
<keyword evidence="8" id="KW-0653">Protein transport</keyword>
<evidence type="ECO:0000259" key="18">
    <source>
        <dbReference type="PROSITE" id="PS51358"/>
    </source>
</evidence>
<feature type="compositionally biased region" description="Basic and acidic residues" evidence="17">
    <location>
        <begin position="660"/>
        <end position="680"/>
    </location>
</feature>
<evidence type="ECO:0000256" key="9">
    <source>
        <dbReference type="ARBA" id="ARBA00022946"/>
    </source>
</evidence>
<dbReference type="InterPro" id="IPR002687">
    <property type="entry name" value="Nop_dom"/>
</dbReference>
<dbReference type="Gene3D" id="1.10.246.90">
    <property type="entry name" value="Nop domain"/>
    <property type="match status" value="1"/>
</dbReference>
<dbReference type="FunFam" id="3.10.450.240:FF:000002">
    <property type="entry name" value="Mitochondrial import inner membrane translocase subunit TIM44"/>
    <property type="match status" value="1"/>
</dbReference>
<dbReference type="GO" id="GO:0005524">
    <property type="term" value="F:ATP binding"/>
    <property type="evidence" value="ECO:0007669"/>
    <property type="project" value="UniProtKB-KW"/>
</dbReference>
<keyword evidence="4" id="KW-0813">Transport</keyword>
<reference evidence="19 20" key="1">
    <citation type="journal article" date="2012" name="MBio">
        <title>De novo assembly of the Pneumocystis jirovecii genome from a single bronchoalveolar lavage fluid specimen from a patient.</title>
        <authorList>
            <person name="Cisse O.H."/>
            <person name="Pagni M."/>
            <person name="Hauser P.M."/>
        </authorList>
    </citation>
    <scope>NUCLEOTIDE SEQUENCE [LARGE SCALE GENOMIC DNA]</scope>
    <source>
        <strain evidence="19 20">SE8</strain>
    </source>
</reference>
<dbReference type="Pfam" id="PF10187">
    <property type="entry name" value="FAM192A_Fyv6_N"/>
    <property type="match status" value="1"/>
</dbReference>
<organism evidence="20">
    <name type="scientific">Pneumocystis jirovecii</name>
    <name type="common">Human pneumocystis pneumonia agent</name>
    <dbReference type="NCBI Taxonomy" id="42068"/>
    <lineage>
        <taxon>Eukaryota</taxon>
        <taxon>Fungi</taxon>
        <taxon>Dikarya</taxon>
        <taxon>Ascomycota</taxon>
        <taxon>Taphrinomycotina</taxon>
        <taxon>Pneumocystomycetes</taxon>
        <taxon>Pneumocystaceae</taxon>
        <taxon>Pneumocystis</taxon>
    </lineage>
</organism>
<dbReference type="GO" id="GO:0005687">
    <property type="term" value="C:U4 snRNP"/>
    <property type="evidence" value="ECO:0007669"/>
    <property type="project" value="TreeGrafter"/>
</dbReference>
<dbReference type="SMART" id="SM00978">
    <property type="entry name" value="Tim44"/>
    <property type="match status" value="1"/>
</dbReference>
<evidence type="ECO:0000256" key="15">
    <source>
        <dbReference type="ARBA" id="ARBA00074309"/>
    </source>
</evidence>
<feature type="region of interest" description="Disordered" evidence="17">
    <location>
        <begin position="659"/>
        <end position="680"/>
    </location>
</feature>
<keyword evidence="12" id="KW-0472">Membrane</keyword>
<evidence type="ECO:0000256" key="14">
    <source>
        <dbReference type="ARBA" id="ARBA00023274"/>
    </source>
</evidence>
<evidence type="ECO:0000256" key="13">
    <source>
        <dbReference type="ARBA" id="ARBA00023242"/>
    </source>
</evidence>
<dbReference type="SUPFAM" id="SSF89124">
    <property type="entry name" value="Nop domain"/>
    <property type="match status" value="1"/>
</dbReference>
<dbReference type="InterPro" id="IPR036070">
    <property type="entry name" value="Nop_dom_sf"/>
</dbReference>
<dbReference type="GO" id="GO:0071011">
    <property type="term" value="C:precatalytic spliceosome"/>
    <property type="evidence" value="ECO:0007669"/>
    <property type="project" value="TreeGrafter"/>
</dbReference>
<feature type="domain" description="Nop" evidence="18">
    <location>
        <begin position="212"/>
        <end position="330"/>
    </location>
</feature>
<keyword evidence="16" id="KW-0175">Coiled coil</keyword>
<keyword evidence="11" id="KW-0496">Mitochondrion</keyword>
<gene>
    <name evidence="19" type="ORF">PNEJI1_000418</name>
</gene>
<keyword evidence="13" id="KW-0539">Nucleus</keyword>
<keyword evidence="10" id="KW-0811">Translocation</keyword>
<protein>
    <recommendedName>
        <fullName evidence="15">Mitochondrial import inner membrane translocase subunit TIM44</fullName>
    </recommendedName>
</protein>
<feature type="non-terminal residue" evidence="19">
    <location>
        <position position="1157"/>
    </location>
</feature>
<dbReference type="Gene3D" id="1.10.287.4070">
    <property type="match status" value="2"/>
</dbReference>
<feature type="region of interest" description="Disordered" evidence="17">
    <location>
        <begin position="1"/>
        <end position="31"/>
    </location>
</feature>
<evidence type="ECO:0000256" key="3">
    <source>
        <dbReference type="ARBA" id="ARBA00009597"/>
    </source>
</evidence>
<evidence type="ECO:0000256" key="17">
    <source>
        <dbReference type="SAM" id="MobiDB-lite"/>
    </source>
</evidence>
<feature type="region of interest" description="Disordered" evidence="17">
    <location>
        <begin position="328"/>
        <end position="352"/>
    </location>
</feature>
<evidence type="ECO:0000256" key="7">
    <source>
        <dbReference type="ARBA" id="ARBA00022840"/>
    </source>
</evidence>
<dbReference type="SUPFAM" id="SSF54427">
    <property type="entry name" value="NTF2-like"/>
    <property type="match status" value="1"/>
</dbReference>
<sequence>MDLADELLHEDFDQSDVDEVDNCDKKQNEQGLSFSNGEMTLKTHENLSSTNITKSSRKKDDLAKKSSLGRIQSIFEIATLLKSDWMQDILKKIDTYSKSQISSFQGHIEDNPEYQLIVDANNLAVEVDNEIIAINKVYTVDKLYMDITQVNLSHLLPSATVMVITVTNATSEGVPLPPEELDAVFEACDLTLELEGAKKKILEYVQSRMNLVAPNLSAIVGSTTAAKLMSIAGGLAGLVRMPGCNISSLGAKRQSQTGFSTGIGIRHQGFLFHSEILQKIPSDLRKQALRIISAKIALAARVDRLHHSPDGSIGFSLKEQIEKRLDKLSQPNPSKTVKALPAPNDTVKKRRGGRRIRAMKERYQMTELRKQQNRLAFGKQELEVGINDEMEGLGMIGQEGQYRIRAPVVDSRSKAKVGKAIKHLMPLSHNSGTATSGLASSVVFGSNVGMQLINPELLSKPEATENPPSEQGPIGERIGIQGLFSNVGVPKIFCRTSLYRCSFSRWPCSGSVDANFSGNALETDESLDWPAERRRILSDGLYAVRDEFTTSTSGARWFLDYFNKDIEKKSANLIRTLNDEEIDFLDKLRKEKIKVEEETKKSVEEGLKVFKRAREQLDHSMQQSIHLTRDLPPISKPVESTERPVKKTKESMLKGVILKKNKDTRSEGRSSKPKNLDFKENEDNKHIDVARGSASLIEKNIVVSETSVLSTSSPPSFSELSTNNSDQKLIAYTNIWPFFKSKNSYFLLTLRHSFHTSTLNSHQNIKGYKDPIRVFIDTFKSELEKSKKFQESVKALQDKSGKLGESEAYKKAKEAYKVAKESAGVASNFSNRTLKKISQIIEGGVVTVWESVPVRLARKGTVIAVDTISIATHPIRENKIYKSIAGSVKKVIHESNSSHYGGYVDKNTRRQTRKTQNETDLEYSKKTIVKENPNADVKIILYKESTWKEFYRKFRNNSKLFNRIYYWKHLYNHSENPIIRIIKGAITNIEAFSHRLFAENEAAKVVRLFKNIDSSFRVESFLQELREYILPEVIEAYVKGDMEILKLWLNESSYQIWFTTAKEYILQGLISDGKVLDIRGVDVVSYRILPPNNIPCLIISFRTQEIHLYRNAKSKKLIAGNEDFIQEVTYVAAFTKILDEISNSETKGWKIIDFVRY</sequence>
<dbReference type="PANTHER" id="PTHR13904:SF0">
    <property type="entry name" value="U4_U6 SMALL NUCLEAR RIBONUCLEOPROTEIN PRP31"/>
    <property type="match status" value="1"/>
</dbReference>
<dbReference type="EMBL" id="CAKM01000248">
    <property type="protein sequence ID" value="CCJ30372.1"/>
    <property type="molecule type" value="Genomic_DNA"/>
</dbReference>
<dbReference type="InParanoid" id="L0PDU7"/>
<keyword evidence="14" id="KW-0687">Ribonucleoprotein</keyword>
<name>L0PDU7_PNEJI</name>
<accession>L0PDU7</accession>
<evidence type="ECO:0000256" key="4">
    <source>
        <dbReference type="ARBA" id="ARBA00022448"/>
    </source>
</evidence>
<proteinExistence type="inferred from homology"/>
<dbReference type="Gene3D" id="3.10.450.240">
    <property type="match status" value="1"/>
</dbReference>
<dbReference type="Pfam" id="PF09785">
    <property type="entry name" value="Prp31_C"/>
    <property type="match status" value="1"/>
</dbReference>
<dbReference type="GO" id="GO:0000244">
    <property type="term" value="P:spliceosomal tri-snRNP complex assembly"/>
    <property type="evidence" value="ECO:0007669"/>
    <property type="project" value="InterPro"/>
</dbReference>
<dbReference type="GO" id="GO:0015031">
    <property type="term" value="P:protein transport"/>
    <property type="evidence" value="ECO:0007669"/>
    <property type="project" value="UniProtKB-KW"/>
</dbReference>
<dbReference type="InterPro" id="IPR042239">
    <property type="entry name" value="Nop_C"/>
</dbReference>
<dbReference type="PROSITE" id="PS51358">
    <property type="entry name" value="NOP"/>
    <property type="match status" value="1"/>
</dbReference>
<evidence type="ECO:0000256" key="2">
    <source>
        <dbReference type="ARBA" id="ARBA00004637"/>
    </source>
</evidence>
<evidence type="ECO:0000256" key="10">
    <source>
        <dbReference type="ARBA" id="ARBA00023010"/>
    </source>
</evidence>
<keyword evidence="6" id="KW-0999">Mitochondrion inner membrane</keyword>
<evidence type="ECO:0000256" key="11">
    <source>
        <dbReference type="ARBA" id="ARBA00023128"/>
    </source>
</evidence>
<dbReference type="InterPro" id="IPR019331">
    <property type="entry name" value="FAM192A/Fyv6_N"/>
</dbReference>
<comment type="subcellular location">
    <subcellularLocation>
        <location evidence="2">Mitochondrion inner membrane</location>
        <topology evidence="2">Peripheral membrane protein</topology>
    </subcellularLocation>
    <subcellularLocation>
        <location evidence="1">Nucleus</location>
    </subcellularLocation>
</comment>
<dbReference type="InterPro" id="IPR019175">
    <property type="entry name" value="Prp31_C"/>
</dbReference>
<evidence type="ECO:0000256" key="16">
    <source>
        <dbReference type="SAM" id="Coils"/>
    </source>
</evidence>
<dbReference type="Pfam" id="PF01798">
    <property type="entry name" value="Nop"/>
    <property type="match status" value="1"/>
</dbReference>
<feature type="coiled-coil region" evidence="16">
    <location>
        <begin position="563"/>
        <end position="605"/>
    </location>
</feature>
<dbReference type="FunFam" id="1.10.246.90:FF:000002">
    <property type="entry name" value="U4/U6 small nuclear ribonucleoprotein Prp31"/>
    <property type="match status" value="1"/>
</dbReference>
<dbReference type="InterPro" id="IPR027105">
    <property type="entry name" value="Prp31"/>
</dbReference>
<dbReference type="Proteomes" id="UP000010422">
    <property type="component" value="Unassembled WGS sequence"/>
</dbReference>
<dbReference type="AlphaFoldDB" id="L0PDU7"/>
<evidence type="ECO:0000313" key="20">
    <source>
        <dbReference type="Proteomes" id="UP000010422"/>
    </source>
</evidence>
<dbReference type="STRING" id="1209962.L0PDU7"/>
<dbReference type="PANTHER" id="PTHR13904">
    <property type="entry name" value="PRE-MRNA SPLICING FACTOR PRP31"/>
    <property type="match status" value="1"/>
</dbReference>
<evidence type="ECO:0000256" key="5">
    <source>
        <dbReference type="ARBA" id="ARBA00022741"/>
    </source>
</evidence>
<dbReference type="InterPro" id="IPR007379">
    <property type="entry name" value="Tim44-like_dom"/>
</dbReference>
<comment type="caution">
    <text evidence="19">The sequence shown here is derived from an EMBL/GenBank/DDBJ whole genome shotgun (WGS) entry which is preliminary data.</text>
</comment>
<feature type="compositionally biased region" description="Basic and acidic residues" evidence="17">
    <location>
        <begin position="1"/>
        <end position="12"/>
    </location>
</feature>
<dbReference type="InterPro" id="IPR032710">
    <property type="entry name" value="NTF2-like_dom_sf"/>
</dbReference>
<evidence type="ECO:0000256" key="1">
    <source>
        <dbReference type="ARBA" id="ARBA00004123"/>
    </source>
</evidence>
<keyword evidence="9" id="KW-0809">Transit peptide</keyword>
<keyword evidence="5" id="KW-0547">Nucleotide-binding</keyword>
<dbReference type="GO" id="GO:0005743">
    <property type="term" value="C:mitochondrial inner membrane"/>
    <property type="evidence" value="ECO:0007669"/>
    <property type="project" value="UniProtKB-SubCell"/>
</dbReference>
<dbReference type="VEuPathDB" id="FungiDB:PNEJI1_000418"/>
<dbReference type="GO" id="GO:0046540">
    <property type="term" value="C:U4/U6 x U5 tri-snRNP complex"/>
    <property type="evidence" value="ECO:0007669"/>
    <property type="project" value="InterPro"/>
</dbReference>
<evidence type="ECO:0000256" key="12">
    <source>
        <dbReference type="ARBA" id="ARBA00023136"/>
    </source>
</evidence>
<evidence type="ECO:0000313" key="19">
    <source>
        <dbReference type="EMBL" id="CCJ30372.1"/>
    </source>
</evidence>
<evidence type="ECO:0000256" key="6">
    <source>
        <dbReference type="ARBA" id="ARBA00022792"/>
    </source>
</evidence>